<dbReference type="EMBL" id="LR728118">
    <property type="protein sequence ID" value="VWP00050.1"/>
    <property type="molecule type" value="Genomic_DNA"/>
</dbReference>
<reference evidence="1" key="1">
    <citation type="submission" date="2019-10" db="EMBL/GenBank/DDBJ databases">
        <authorList>
            <person name="Nor Muhammad N."/>
        </authorList>
    </citation>
    <scope>NUCLEOTIDE SEQUENCE</scope>
</reference>
<evidence type="ECO:0000313" key="1">
    <source>
        <dbReference type="EMBL" id="VWP00050.1"/>
    </source>
</evidence>
<keyword evidence="1" id="KW-0378">Hydrolase</keyword>
<dbReference type="EC" id="3.1.1.-" evidence="1"/>
<gene>
    <name evidence="1" type="primary">Q5XTQ4</name>
</gene>
<organism evidence="1">
    <name type="scientific">Ganoderma boninense</name>
    <dbReference type="NCBI Taxonomy" id="34458"/>
    <lineage>
        <taxon>Eukaryota</taxon>
        <taxon>Fungi</taxon>
        <taxon>Dikarya</taxon>
        <taxon>Basidiomycota</taxon>
        <taxon>Agaricomycotina</taxon>
        <taxon>Agaricomycetes</taxon>
        <taxon>Polyporales</taxon>
        <taxon>Polyporaceae</taxon>
        <taxon>Ganoderma</taxon>
    </lineage>
</organism>
<dbReference type="PANTHER" id="PTHR10622:SF10">
    <property type="entry name" value="HET DOMAIN-CONTAINING PROTEIN"/>
    <property type="match status" value="1"/>
</dbReference>
<proteinExistence type="predicted"/>
<sequence length="170" mass="19421">MASIRIKTPQISKLRMGTTVRLRDPFNRPTHRSQRRALLHTRRSTFRRDLSGRARPISYWADPRLSNKLRGACEAARNLIWKGSAFGTNRRFRRGWTLQELTAPRAVEFLPQDWRAIGSKKGLVLVLNLGEVAGIETEVLTPLRSFDVVSVARRVSWAGHREAVLVNIPE</sequence>
<dbReference type="GO" id="GO:0016787">
    <property type="term" value="F:hydrolase activity"/>
    <property type="evidence" value="ECO:0007669"/>
    <property type="project" value="UniProtKB-KW"/>
</dbReference>
<name>A0A5K1K3H6_9APHY</name>
<protein>
    <submittedName>
        <fullName evidence="1">Carboxylic ester hydrolase (EC)</fullName>
        <ecNumber evidence="1">3.1.1.-</ecNumber>
    </submittedName>
</protein>
<accession>A0A5K1K3H6</accession>
<dbReference type="AlphaFoldDB" id="A0A5K1K3H6"/>
<dbReference type="PANTHER" id="PTHR10622">
    <property type="entry name" value="HET DOMAIN-CONTAINING PROTEIN"/>
    <property type="match status" value="1"/>
</dbReference>